<feature type="binding site" evidence="4">
    <location>
        <begin position="50"/>
        <end position="52"/>
    </location>
    <ligand>
        <name>FAD</name>
        <dbReference type="ChEBI" id="CHEBI:57692"/>
    </ligand>
</feature>
<dbReference type="GO" id="GO:0003684">
    <property type="term" value="F:damaged DNA binding"/>
    <property type="evidence" value="ECO:0007669"/>
    <property type="project" value="TreeGrafter"/>
</dbReference>
<dbReference type="EMBL" id="MU853919">
    <property type="protein sequence ID" value="KAK3935532.1"/>
    <property type="molecule type" value="Genomic_DNA"/>
</dbReference>
<gene>
    <name evidence="6" type="ORF">QBC46DRAFT_215655</name>
</gene>
<dbReference type="Pfam" id="PF03441">
    <property type="entry name" value="FAD_binding_7"/>
    <property type="match status" value="1"/>
</dbReference>
<dbReference type="InterPro" id="IPR005101">
    <property type="entry name" value="Cryptochr/Photolyase_FAD-bd"/>
</dbReference>
<keyword evidence="2 4" id="KW-0285">Flavoprotein</keyword>
<feature type="domain" description="Cryptochrome/DNA photolyase FAD-binding" evidence="5">
    <location>
        <begin position="3"/>
        <end position="124"/>
    </location>
</feature>
<dbReference type="InterPro" id="IPR036134">
    <property type="entry name" value="Crypto/Photolyase_FAD-like_sf"/>
</dbReference>
<reference evidence="7" key="1">
    <citation type="journal article" date="2023" name="Mol. Phylogenet. Evol.">
        <title>Genome-scale phylogeny and comparative genomics of the fungal order Sordariales.</title>
        <authorList>
            <person name="Hensen N."/>
            <person name="Bonometti L."/>
            <person name="Westerberg I."/>
            <person name="Brannstrom I.O."/>
            <person name="Guillou S."/>
            <person name="Cros-Aarteil S."/>
            <person name="Calhoun S."/>
            <person name="Haridas S."/>
            <person name="Kuo A."/>
            <person name="Mondo S."/>
            <person name="Pangilinan J."/>
            <person name="Riley R."/>
            <person name="LaButti K."/>
            <person name="Andreopoulos B."/>
            <person name="Lipzen A."/>
            <person name="Chen C."/>
            <person name="Yan M."/>
            <person name="Daum C."/>
            <person name="Ng V."/>
            <person name="Clum A."/>
            <person name="Steindorff A."/>
            <person name="Ohm R.A."/>
            <person name="Martin F."/>
            <person name="Silar P."/>
            <person name="Natvig D.O."/>
            <person name="Lalanne C."/>
            <person name="Gautier V."/>
            <person name="Ament-Velasquez S.L."/>
            <person name="Kruys A."/>
            <person name="Hutchinson M.I."/>
            <person name="Powell A.J."/>
            <person name="Barry K."/>
            <person name="Miller A.N."/>
            <person name="Grigoriev I.V."/>
            <person name="Debuchy R."/>
            <person name="Gladieux P."/>
            <person name="Hiltunen Thoren M."/>
            <person name="Johannesson H."/>
        </authorList>
    </citation>
    <scope>NUCLEOTIDE SEQUENCE [LARGE SCALE GENOMIC DNA]</scope>
    <source>
        <strain evidence="7">CBS 340.73</strain>
    </source>
</reference>
<dbReference type="Proteomes" id="UP001303473">
    <property type="component" value="Unassembled WGS sequence"/>
</dbReference>
<keyword evidence="7" id="KW-1185">Reference proteome</keyword>
<accession>A0AAN6N125</accession>
<dbReference type="InterPro" id="IPR002081">
    <property type="entry name" value="Cryptochrome/DNA_photolyase_1"/>
</dbReference>
<dbReference type="PANTHER" id="PTHR11455:SF22">
    <property type="entry name" value="CRYPTOCHROME DASH"/>
    <property type="match status" value="1"/>
</dbReference>
<evidence type="ECO:0000256" key="2">
    <source>
        <dbReference type="ARBA" id="ARBA00022630"/>
    </source>
</evidence>
<dbReference type="GO" id="GO:0003904">
    <property type="term" value="F:deoxyribodipyrimidine photo-lyase activity"/>
    <property type="evidence" value="ECO:0007669"/>
    <property type="project" value="TreeGrafter"/>
</dbReference>
<evidence type="ECO:0000256" key="4">
    <source>
        <dbReference type="PIRSR" id="PIRSR602081-1"/>
    </source>
</evidence>
<comment type="similarity">
    <text evidence="1">Belongs to the DNA photolyase class-1 family.</text>
</comment>
<evidence type="ECO:0000256" key="1">
    <source>
        <dbReference type="ARBA" id="ARBA00005862"/>
    </source>
</evidence>
<organism evidence="6 7">
    <name type="scientific">Diplogelasinospora grovesii</name>
    <dbReference type="NCBI Taxonomy" id="303347"/>
    <lineage>
        <taxon>Eukaryota</taxon>
        <taxon>Fungi</taxon>
        <taxon>Dikarya</taxon>
        <taxon>Ascomycota</taxon>
        <taxon>Pezizomycotina</taxon>
        <taxon>Sordariomycetes</taxon>
        <taxon>Sordariomycetidae</taxon>
        <taxon>Sordariales</taxon>
        <taxon>Diplogelasinosporaceae</taxon>
        <taxon>Diplogelasinospora</taxon>
    </lineage>
</organism>
<evidence type="ECO:0000313" key="6">
    <source>
        <dbReference type="EMBL" id="KAK3935532.1"/>
    </source>
</evidence>
<dbReference type="PANTHER" id="PTHR11455">
    <property type="entry name" value="CRYPTOCHROME"/>
    <property type="match status" value="1"/>
</dbReference>
<dbReference type="Gene3D" id="1.10.579.10">
    <property type="entry name" value="DNA Cyclobutane Dipyrimidine Photolyase, subunit A, domain 3"/>
    <property type="match status" value="1"/>
</dbReference>
<sequence length="157" mass="18340">MGLIDASQRELLHTGYTSNRARQNVASFLAKHLRIDWRLGAEWYEMLLVDYDVSCNWANWQYVSGVGNDPRGEMRIFNPVKQAFDYDRDGIYVRSWVPEVRKLKKLECVFQACTASEQELKEAGLDGNIMVTDPVKRIKFSVESNPRLNMRRAFFRK</sequence>
<protein>
    <submittedName>
        <fullName evidence="6">DNA photolyase, FAD-binding/Cryptochrome</fullName>
    </submittedName>
</protein>
<proteinExistence type="inferred from homology"/>
<keyword evidence="3 4" id="KW-0274">FAD</keyword>
<dbReference type="SUPFAM" id="SSF48173">
    <property type="entry name" value="Cryptochrome/photolyase FAD-binding domain"/>
    <property type="match status" value="1"/>
</dbReference>
<dbReference type="AlphaFoldDB" id="A0AAN6N125"/>
<dbReference type="GO" id="GO:0071949">
    <property type="term" value="F:FAD binding"/>
    <property type="evidence" value="ECO:0007669"/>
    <property type="project" value="TreeGrafter"/>
</dbReference>
<evidence type="ECO:0000256" key="3">
    <source>
        <dbReference type="ARBA" id="ARBA00022827"/>
    </source>
</evidence>
<comment type="cofactor">
    <cofactor evidence="4">
        <name>FAD</name>
        <dbReference type="ChEBI" id="CHEBI:57692"/>
    </cofactor>
    <text evidence="4">Binds 1 FAD per subunit.</text>
</comment>
<name>A0AAN6N125_9PEZI</name>
<feature type="non-terminal residue" evidence="6">
    <location>
        <position position="157"/>
    </location>
</feature>
<dbReference type="GO" id="GO:0000719">
    <property type="term" value="P:photoreactive repair"/>
    <property type="evidence" value="ECO:0007669"/>
    <property type="project" value="TreeGrafter"/>
</dbReference>
<evidence type="ECO:0000313" key="7">
    <source>
        <dbReference type="Proteomes" id="UP001303473"/>
    </source>
</evidence>
<dbReference type="PRINTS" id="PR00147">
    <property type="entry name" value="DNAPHOTLYASE"/>
</dbReference>
<evidence type="ECO:0000259" key="5">
    <source>
        <dbReference type="Pfam" id="PF03441"/>
    </source>
</evidence>
<comment type="caution">
    <text evidence="6">The sequence shown here is derived from an EMBL/GenBank/DDBJ whole genome shotgun (WGS) entry which is preliminary data.</text>
</comment>